<dbReference type="AlphaFoldDB" id="A0A0M0JX56"/>
<feature type="coiled-coil region" evidence="1">
    <location>
        <begin position="511"/>
        <end position="538"/>
    </location>
</feature>
<keyword evidence="4" id="KW-1185">Reference proteome</keyword>
<feature type="coiled-coil region" evidence="1">
    <location>
        <begin position="125"/>
        <end position="302"/>
    </location>
</feature>
<organism evidence="3 4">
    <name type="scientific">Chrysochromulina tobinii</name>
    <dbReference type="NCBI Taxonomy" id="1460289"/>
    <lineage>
        <taxon>Eukaryota</taxon>
        <taxon>Haptista</taxon>
        <taxon>Haptophyta</taxon>
        <taxon>Prymnesiophyceae</taxon>
        <taxon>Prymnesiales</taxon>
        <taxon>Chrysochromulinaceae</taxon>
        <taxon>Chrysochromulina</taxon>
    </lineage>
</organism>
<protein>
    <submittedName>
        <fullName evidence="3">Uncharacterized protein</fullName>
    </submittedName>
</protein>
<accession>A0A0M0JX56</accession>
<evidence type="ECO:0000313" key="4">
    <source>
        <dbReference type="Proteomes" id="UP000037460"/>
    </source>
</evidence>
<feature type="coiled-coil region" evidence="1">
    <location>
        <begin position="54"/>
        <end position="97"/>
    </location>
</feature>
<dbReference type="EMBL" id="JWZX01002058">
    <property type="protein sequence ID" value="KOO31241.1"/>
    <property type="molecule type" value="Genomic_DNA"/>
</dbReference>
<dbReference type="GO" id="GO:0007094">
    <property type="term" value="P:mitotic spindle assembly checkpoint signaling"/>
    <property type="evidence" value="ECO:0007669"/>
    <property type="project" value="InterPro"/>
</dbReference>
<gene>
    <name evidence="3" type="ORF">Ctob_007046</name>
</gene>
<dbReference type="Proteomes" id="UP000037460">
    <property type="component" value="Unassembled WGS sequence"/>
</dbReference>
<proteinExistence type="predicted"/>
<name>A0A0M0JX56_9EUKA</name>
<reference evidence="4" key="1">
    <citation type="journal article" date="2015" name="PLoS Genet.">
        <title>Genome Sequence and Transcriptome Analyses of Chrysochromulina tobin: Metabolic Tools for Enhanced Algal Fitness in the Prominent Order Prymnesiales (Haptophyceae).</title>
        <authorList>
            <person name="Hovde B.T."/>
            <person name="Deodato C.R."/>
            <person name="Hunsperger H.M."/>
            <person name="Ryken S.A."/>
            <person name="Yost W."/>
            <person name="Jha R.K."/>
            <person name="Patterson J."/>
            <person name="Monnat R.J. Jr."/>
            <person name="Barlow S.B."/>
            <person name="Starkenburg S.R."/>
            <person name="Cattolico R.A."/>
        </authorList>
    </citation>
    <scope>NUCLEOTIDE SEQUENCE</scope>
    <source>
        <strain evidence="4">CCMP291</strain>
    </source>
</reference>
<sequence length="761" mass="82149">METPLGFKAPRGLTRSSAKRAAPWSGNVEQQEPTPFKRPALLDRLDEVARPDEVLRLEEEVEELRKKLDEEQEATRKASHEHALELLREKHKREELEIGLGHLQRSEASWRAKYEGERLRREEERRGHLEERERAEVLMQSAREEYIAEAEEQSHELRRTISSLQSDLQAAKKEAADAAAQEGGAAAFAGSALRGSAELEALRRAEDAEAAREALTAQLRKAERQVAIAADVQTLYEATRRELVELRATRHAASVAGAAGGTFSSAASSSDHAELRRQIEAAEALRETHNALLTRHAQLEVQVQSWCALFAAELDNPAAAAAAAPSFSGSSAGVRRVLTDEGLPEAGAAEAVRTRLRELRARERALVSEQWQLQSAVRTLEAAEATAARELTGLKSELASAQQRASAAEARAEREGARASGAETAREHDHEYILKLEADRERLRLTKASGAPAEASGASAEGRTSTEDDAVAAAGTAALRAEISVLRDRCGLLERHASASADKEAAAAAEVRQAKLEAADAKAAAKAASARASELERLAGAQDAGKDAGGRGAPKGGAAKVLSLKDNPASQAQGALLDSLRAKVSSLEMQLRLLQESNAVLAEGSETSSAAVLGAAAAAEHAAATLAAQNVANELRRQVSELEMDKLKLQKGFESAFKSNIKRFRESSMKITGYRIDMRHLEGSKAGADMFDVYLIDHVRKEPLHFRLSDADHAQAEILPSPLLEKLLAEHPFLEDYLKEGNFAAFLAAATLELNKKARAS</sequence>
<evidence type="ECO:0000313" key="3">
    <source>
        <dbReference type="EMBL" id="KOO31241.1"/>
    </source>
</evidence>
<evidence type="ECO:0000256" key="2">
    <source>
        <dbReference type="SAM" id="MobiDB-lite"/>
    </source>
</evidence>
<feature type="region of interest" description="Disordered" evidence="2">
    <location>
        <begin position="448"/>
        <end position="469"/>
    </location>
</feature>
<feature type="region of interest" description="Disordered" evidence="2">
    <location>
        <begin position="402"/>
        <end position="431"/>
    </location>
</feature>
<dbReference type="InterPro" id="IPR008672">
    <property type="entry name" value="Mad1"/>
</dbReference>
<feature type="region of interest" description="Disordered" evidence="2">
    <location>
        <begin position="1"/>
        <end position="42"/>
    </location>
</feature>
<dbReference type="Pfam" id="PF05557">
    <property type="entry name" value="MAD"/>
    <property type="match status" value="1"/>
</dbReference>
<comment type="caution">
    <text evidence="3">The sequence shown here is derived from an EMBL/GenBank/DDBJ whole genome shotgun (WGS) entry which is preliminary data.</text>
</comment>
<keyword evidence="1" id="KW-0175">Coiled coil</keyword>
<feature type="compositionally biased region" description="Low complexity" evidence="2">
    <location>
        <begin position="448"/>
        <end position="462"/>
    </location>
</feature>
<evidence type="ECO:0000256" key="1">
    <source>
        <dbReference type="SAM" id="Coils"/>
    </source>
</evidence>